<feature type="region of interest" description="Disordered" evidence="1">
    <location>
        <begin position="1"/>
        <end position="89"/>
    </location>
</feature>
<organism evidence="3 4">
    <name type="scientific">Skeletonema marinoi</name>
    <dbReference type="NCBI Taxonomy" id="267567"/>
    <lineage>
        <taxon>Eukaryota</taxon>
        <taxon>Sar</taxon>
        <taxon>Stramenopiles</taxon>
        <taxon>Ochrophyta</taxon>
        <taxon>Bacillariophyta</taxon>
        <taxon>Coscinodiscophyceae</taxon>
        <taxon>Thalassiosirophycidae</taxon>
        <taxon>Thalassiosirales</taxon>
        <taxon>Skeletonemataceae</taxon>
        <taxon>Skeletonema</taxon>
        <taxon>Skeletonema marinoi-dohrnii complex</taxon>
    </lineage>
</organism>
<keyword evidence="2" id="KW-0812">Transmembrane</keyword>
<comment type="caution">
    <text evidence="3">The sequence shown here is derived from an EMBL/GenBank/DDBJ whole genome shotgun (WGS) entry which is preliminary data.</text>
</comment>
<dbReference type="Proteomes" id="UP001224775">
    <property type="component" value="Unassembled WGS sequence"/>
</dbReference>
<feature type="compositionally biased region" description="Polar residues" evidence="1">
    <location>
        <begin position="18"/>
        <end position="44"/>
    </location>
</feature>
<gene>
    <name evidence="3" type="ORF">QTG54_003313</name>
</gene>
<keyword evidence="2" id="KW-1133">Transmembrane helix</keyword>
<feature type="transmembrane region" description="Helical" evidence="2">
    <location>
        <begin position="168"/>
        <end position="189"/>
    </location>
</feature>
<feature type="compositionally biased region" description="Acidic residues" evidence="1">
    <location>
        <begin position="1"/>
        <end position="11"/>
    </location>
</feature>
<evidence type="ECO:0000313" key="4">
    <source>
        <dbReference type="Proteomes" id="UP001224775"/>
    </source>
</evidence>
<proteinExistence type="predicted"/>
<sequence length="202" mass="21791">MSTTEEEAAVVEEEKQNDSSSFLEAATSAMTQQAAEPDIENQQQRPPPLPATDKSVGILAPHKSNRNNNNNNNNGEENDDDDGSSTDSVFSFDSYEMKVTSRRTPLKFQSVINNPNNNTTGGASSTAVPFPSVNATTLDPSSSAAVAMTENVCPCRCLFFTLKESICLVMSALGCAVFLAGLVVLCLYLEGTLFEDEYLEKQ</sequence>
<dbReference type="EMBL" id="JATAAI010000005">
    <property type="protein sequence ID" value="KAK1745389.1"/>
    <property type="molecule type" value="Genomic_DNA"/>
</dbReference>
<reference evidence="3" key="1">
    <citation type="submission" date="2023-06" db="EMBL/GenBank/DDBJ databases">
        <title>Survivors Of The Sea: Transcriptome response of Skeletonema marinoi to long-term dormancy.</title>
        <authorList>
            <person name="Pinder M.I.M."/>
            <person name="Kourtchenko O."/>
            <person name="Robertson E.K."/>
            <person name="Larsson T."/>
            <person name="Maumus F."/>
            <person name="Osuna-Cruz C.M."/>
            <person name="Vancaester E."/>
            <person name="Stenow R."/>
            <person name="Vandepoele K."/>
            <person name="Ploug H."/>
            <person name="Bruchert V."/>
            <person name="Godhe A."/>
            <person name="Topel M."/>
        </authorList>
    </citation>
    <scope>NUCLEOTIDE SEQUENCE</scope>
    <source>
        <strain evidence="3">R05AC</strain>
    </source>
</reference>
<keyword evidence="4" id="KW-1185">Reference proteome</keyword>
<feature type="compositionally biased region" description="Low complexity" evidence="1">
    <location>
        <begin position="66"/>
        <end position="75"/>
    </location>
</feature>
<evidence type="ECO:0000313" key="3">
    <source>
        <dbReference type="EMBL" id="KAK1745389.1"/>
    </source>
</evidence>
<evidence type="ECO:0000256" key="2">
    <source>
        <dbReference type="SAM" id="Phobius"/>
    </source>
</evidence>
<name>A0AAD8YF70_9STRA</name>
<dbReference type="AlphaFoldDB" id="A0AAD8YF70"/>
<evidence type="ECO:0000256" key="1">
    <source>
        <dbReference type="SAM" id="MobiDB-lite"/>
    </source>
</evidence>
<protein>
    <submittedName>
        <fullName evidence="3">Uncharacterized protein</fullName>
    </submittedName>
</protein>
<keyword evidence="2" id="KW-0472">Membrane</keyword>
<accession>A0AAD8YF70</accession>